<gene>
    <name evidence="2" type="ORF">Afe05nite_86680</name>
</gene>
<comment type="caution">
    <text evidence="2">The sequence shown here is derived from an EMBL/GenBank/DDBJ whole genome shotgun (WGS) entry which is preliminary data.</text>
</comment>
<evidence type="ECO:0000313" key="3">
    <source>
        <dbReference type="Proteomes" id="UP000598174"/>
    </source>
</evidence>
<evidence type="ECO:0000259" key="1">
    <source>
        <dbReference type="PROSITE" id="PS50943"/>
    </source>
</evidence>
<proteinExistence type="predicted"/>
<accession>A0A919JBZ2</accession>
<reference evidence="2" key="1">
    <citation type="submission" date="2021-01" db="EMBL/GenBank/DDBJ databases">
        <title>Whole genome shotgun sequence of Actinoplanes ferrugineus NBRC 15555.</title>
        <authorList>
            <person name="Komaki H."/>
            <person name="Tamura T."/>
        </authorList>
    </citation>
    <scope>NUCLEOTIDE SEQUENCE</scope>
    <source>
        <strain evidence="2">NBRC 15555</strain>
    </source>
</reference>
<dbReference type="InterPro" id="IPR001387">
    <property type="entry name" value="Cro/C1-type_HTH"/>
</dbReference>
<dbReference type="SUPFAM" id="SSF47413">
    <property type="entry name" value="lambda repressor-like DNA-binding domains"/>
    <property type="match status" value="1"/>
</dbReference>
<dbReference type="SMART" id="SM00530">
    <property type="entry name" value="HTH_XRE"/>
    <property type="match status" value="1"/>
</dbReference>
<evidence type="ECO:0000313" key="2">
    <source>
        <dbReference type="EMBL" id="GIE16828.1"/>
    </source>
</evidence>
<dbReference type="Gene3D" id="1.10.260.40">
    <property type="entry name" value="lambda repressor-like DNA-binding domains"/>
    <property type="match status" value="1"/>
</dbReference>
<dbReference type="InterPro" id="IPR010982">
    <property type="entry name" value="Lambda_DNA-bd_dom_sf"/>
</dbReference>
<dbReference type="AlphaFoldDB" id="A0A919JBZ2"/>
<dbReference type="GO" id="GO:0003677">
    <property type="term" value="F:DNA binding"/>
    <property type="evidence" value="ECO:0007669"/>
    <property type="project" value="InterPro"/>
</dbReference>
<dbReference type="Proteomes" id="UP000598174">
    <property type="component" value="Unassembled WGS sequence"/>
</dbReference>
<name>A0A919JBZ2_9ACTN</name>
<keyword evidence="3" id="KW-1185">Reference proteome</keyword>
<dbReference type="PROSITE" id="PS50943">
    <property type="entry name" value="HTH_CROC1"/>
    <property type="match status" value="1"/>
</dbReference>
<organism evidence="2 3">
    <name type="scientific">Paractinoplanes ferrugineus</name>
    <dbReference type="NCBI Taxonomy" id="113564"/>
    <lineage>
        <taxon>Bacteria</taxon>
        <taxon>Bacillati</taxon>
        <taxon>Actinomycetota</taxon>
        <taxon>Actinomycetes</taxon>
        <taxon>Micromonosporales</taxon>
        <taxon>Micromonosporaceae</taxon>
        <taxon>Paractinoplanes</taxon>
    </lineage>
</organism>
<sequence>MSHYRPTVYPESGYVPDSMGERRCMSLGAPVAYMAVPNLNVANGCHNNGVMADWQRLGKLVIARRVELNLRTREALAETSGVGLRTIGDLETGRREKYHPNTIAAIEEALQWEPGALQAAADGGQPKVRRQAFIAHTYDDSDTIRALQELSRPDDPDDPLIRIIRSPDLTDRQKAEIIRRLLTDQHRFASERADELIRDARSTET</sequence>
<dbReference type="CDD" id="cd00093">
    <property type="entry name" value="HTH_XRE"/>
    <property type="match status" value="1"/>
</dbReference>
<dbReference type="EMBL" id="BOMM01000103">
    <property type="protein sequence ID" value="GIE16828.1"/>
    <property type="molecule type" value="Genomic_DNA"/>
</dbReference>
<protein>
    <recommendedName>
        <fullName evidence="1">HTH cro/C1-type domain-containing protein</fullName>
    </recommendedName>
</protein>
<feature type="domain" description="HTH cro/C1-type" evidence="1">
    <location>
        <begin position="72"/>
        <end position="117"/>
    </location>
</feature>